<sequence length="130" mass="15518">MDTSKRRGKQQNQISNETDYLNNLLYELTKKFSSTEFDIEHSIMQIMIVTKVPYHRNVAVVRLTYVPSGNVFLIYYNFHYVIKCDYFIIIHMNNGEKRILNAVYMEQKAAVTKHNNRMQESTLKEHEHQQ</sequence>
<evidence type="ECO:0000313" key="2">
    <source>
        <dbReference type="Proteomes" id="UP000054721"/>
    </source>
</evidence>
<evidence type="ECO:0000313" key="1">
    <source>
        <dbReference type="EMBL" id="KRZ51234.1"/>
    </source>
</evidence>
<comment type="caution">
    <text evidence="1">The sequence shown here is derived from an EMBL/GenBank/DDBJ whole genome shotgun (WGS) entry which is preliminary data.</text>
</comment>
<organism evidence="1 2">
    <name type="scientific">Trichinella nativa</name>
    <dbReference type="NCBI Taxonomy" id="6335"/>
    <lineage>
        <taxon>Eukaryota</taxon>
        <taxon>Metazoa</taxon>
        <taxon>Ecdysozoa</taxon>
        <taxon>Nematoda</taxon>
        <taxon>Enoplea</taxon>
        <taxon>Dorylaimia</taxon>
        <taxon>Trichinellida</taxon>
        <taxon>Trichinellidae</taxon>
        <taxon>Trichinella</taxon>
    </lineage>
</organism>
<gene>
    <name evidence="1" type="ORF">T02_1591</name>
</gene>
<dbReference type="Proteomes" id="UP000054721">
    <property type="component" value="Unassembled WGS sequence"/>
</dbReference>
<protein>
    <submittedName>
        <fullName evidence="1">Uncharacterized protein</fullName>
    </submittedName>
</protein>
<accession>A0A0V1KWD6</accession>
<reference evidence="1 2" key="1">
    <citation type="submission" date="2015-05" db="EMBL/GenBank/DDBJ databases">
        <title>Evolution of Trichinella species and genotypes.</title>
        <authorList>
            <person name="Korhonen P.K."/>
            <person name="Edoardo P."/>
            <person name="Giuseppe L.R."/>
            <person name="Gasser R.B."/>
        </authorList>
    </citation>
    <scope>NUCLEOTIDE SEQUENCE [LARGE SCALE GENOMIC DNA]</scope>
    <source>
        <strain evidence="1">ISS10</strain>
    </source>
</reference>
<dbReference type="AlphaFoldDB" id="A0A0V1KWD6"/>
<keyword evidence="2" id="KW-1185">Reference proteome</keyword>
<dbReference type="EMBL" id="JYDW01000233">
    <property type="protein sequence ID" value="KRZ51234.1"/>
    <property type="molecule type" value="Genomic_DNA"/>
</dbReference>
<name>A0A0V1KWD6_9BILA</name>
<proteinExistence type="predicted"/>